<dbReference type="EMBL" id="QXWK01000018">
    <property type="protein sequence ID" value="NBH62017.1"/>
    <property type="molecule type" value="Genomic_DNA"/>
</dbReference>
<evidence type="ECO:0008006" key="5">
    <source>
        <dbReference type="Google" id="ProtNLM"/>
    </source>
</evidence>
<evidence type="ECO:0000256" key="1">
    <source>
        <dbReference type="SAM" id="Coils"/>
    </source>
</evidence>
<feature type="compositionally biased region" description="Polar residues" evidence="2">
    <location>
        <begin position="45"/>
        <end position="54"/>
    </location>
</feature>
<keyword evidence="4" id="KW-1185">Reference proteome</keyword>
<proteinExistence type="predicted"/>
<accession>A0A845QMU2</accession>
<feature type="compositionally biased region" description="Basic residues" evidence="2">
    <location>
        <begin position="22"/>
        <end position="33"/>
    </location>
</feature>
<organism evidence="3 4">
    <name type="scientific">Anaerotruncus colihominis</name>
    <dbReference type="NCBI Taxonomy" id="169435"/>
    <lineage>
        <taxon>Bacteria</taxon>
        <taxon>Bacillati</taxon>
        <taxon>Bacillota</taxon>
        <taxon>Clostridia</taxon>
        <taxon>Eubacteriales</taxon>
        <taxon>Oscillospiraceae</taxon>
        <taxon>Anaerotruncus</taxon>
    </lineage>
</organism>
<feature type="coiled-coil region" evidence="1">
    <location>
        <begin position="288"/>
        <end position="372"/>
    </location>
</feature>
<name>A0A845QMU2_9FIRM</name>
<sequence length="1580" mass="173391">MNFIDLDLKTGKSKKASEQLKKITRSKTSKKSQKATLPKPKNTKAKSGQGTQSKNPHKMNDKTKKVFYKAWTDYKTPRAILGFWDGITSATLGTKMSAGNKNIDTKKLYQSGSYKVGNIGGNMAGYGLGYGGVGKVAGKAATKVVTSQTGKRLVSKAAKAGLMKSAARKTLTKAGQNATTKAVEHAAKKQAANVAKGLVKGAVADATVGTFMNSQSARAEGMKVGSKEWKKHMAESAALDFVTGGAVEIAPTALKALKKGSGKKTVQRVVDGKVKNVKVDKSYMDFAQESQKNALSKSKKAVETAQNEYISAQNKLSKVENSLQSKAAKKTENVAKLNEMRQKKLSAAEKKFKQAELKLEKTQHTYDNAMKATLPEQKANQKVKAPAPRSFNEAKAALQKKALLPTEKTSHVKAEHVAPEHKATFNQYVNATDRELKQFVENSRNGVRKKKDFKDFSAVGQREAADVKAVTGVDVSGYKHRLKTSTIQEHIDTRHGANGKADMSMADSNDIARMGYVLDDYDTIELLRNQDGTPLKSREFSNSDQTQASMVRFSKRIDGHYYVAVAVPDSNSKTLNIVSAYIKKADPKGVGTNASSGSVANALNPTPETPIDMAGFNNSIPDSAAKSNDEFVDSLHKDLGADTYKHSTKDLNAKRYGMDNGVPNATPYGETSQAAKTLYNSDIMDSAAKSRLQKDINEGLHAKYTVTNKTVIDDAKSLVKEDITKVRNSFDSIMEEGKQATSGDIAKGYVLADEYIKCGDYDSLSKVLADVSAMESEAGRTLQASKIFKNLTPEGKVTSAARQVTKLEKATGQTIEIPKELYDELLNAKTEADAYKAARQIAIEAHNQIPPGWSNKVNSWRYMAMLLNPKTHIKNILGNALFVPVKNVKNVIATGMEKAVLRNGGRTTSILNPFSGADRSLVNAGKEDFKAVKETLMNGTSKFLDNSRPMESKVFDNKVLEFFRRLSGDSLEKEDEFFIELSYRNAYAKYLKAQGIRNIDDASEDILRMAREYASEDALKSTYRDANVLSDQLAKFKKYANTPLNRIPGEKTSEKVLKKAGSMALDVTVPFTKTPINIIRRGFDYSPVGLIRGMGKIVSAKGDVIKLAKAIDDIASGLTGSGIMLVGGYMGAKGLAQGELDTTTNEGKFREMNGEQSYSIKIGDYTYTMDWAAPMSMPFFVGVEAGSHAQKNGMSPEQILPFMSKITDPVFNLSMLSSLNNVLDVAFGGGNSTLSVLQNMAEAGASQMIPSLFSNIAKTITPEKKNTTSTTSLKEVRGYETFFNSMKNKVPGLNLTNPAYVNNWGETEEKKSLGDYGKAIFDNFLNPGSLKKTRDSSVDKEIYSLGDRLGEFSDIVPKSTKPEEYDKKFDGVNYHMSEHDLTLYKKAKGRYSQQGLQELFSTEKYQNMSDVEKKQAIKKVYDAAKDKATMEFLMDKGISKEKYKVAQMGKNQKKAYEKSGMDIDRFETLYKARDNYVDSDGSVTKTMKLLAGGAETYKEANAVFGGELSEHAYRNAKNLYTLGIKPKEVRKIAKGADTNGNNHYSTAELVAYLDRTTYSRYEKAYIFQALANWNAHNPYA</sequence>
<feature type="compositionally biased region" description="Basic and acidic residues" evidence="2">
    <location>
        <begin position="1"/>
        <end position="21"/>
    </location>
</feature>
<comment type="caution">
    <text evidence="3">The sequence shown here is derived from an EMBL/GenBank/DDBJ whole genome shotgun (WGS) entry which is preliminary data.</text>
</comment>
<evidence type="ECO:0000313" key="3">
    <source>
        <dbReference type="EMBL" id="NBH62017.1"/>
    </source>
</evidence>
<keyword evidence="1" id="KW-0175">Coiled coil</keyword>
<protein>
    <recommendedName>
        <fullName evidence="5">Phage-Barnase-EndoU-ColicinE5/D-RelE like nuclease 3 domain-containing protein</fullName>
    </recommendedName>
</protein>
<gene>
    <name evidence="3" type="ORF">D0435_10175</name>
</gene>
<reference evidence="3 4" key="1">
    <citation type="submission" date="2018-08" db="EMBL/GenBank/DDBJ databases">
        <title>Murine metabolic-syndrome-specific gut microbial biobank.</title>
        <authorList>
            <person name="Liu C."/>
        </authorList>
    </citation>
    <scope>NUCLEOTIDE SEQUENCE [LARGE SCALE GENOMIC DNA]</scope>
    <source>
        <strain evidence="3 4">28</strain>
    </source>
</reference>
<dbReference type="RefSeq" id="WP_160202304.1">
    <property type="nucleotide sequence ID" value="NZ_QXWK01000018.1"/>
</dbReference>
<dbReference type="Proteomes" id="UP000446866">
    <property type="component" value="Unassembled WGS sequence"/>
</dbReference>
<feature type="region of interest" description="Disordered" evidence="2">
    <location>
        <begin position="1"/>
        <end position="62"/>
    </location>
</feature>
<evidence type="ECO:0000256" key="2">
    <source>
        <dbReference type="SAM" id="MobiDB-lite"/>
    </source>
</evidence>
<evidence type="ECO:0000313" key="4">
    <source>
        <dbReference type="Proteomes" id="UP000446866"/>
    </source>
</evidence>